<proteinExistence type="predicted"/>
<organism evidence="1 2">
    <name type="scientific">Streptomyces siamensis</name>
    <dbReference type="NCBI Taxonomy" id="1274986"/>
    <lineage>
        <taxon>Bacteria</taxon>
        <taxon>Bacillati</taxon>
        <taxon>Actinomycetota</taxon>
        <taxon>Actinomycetes</taxon>
        <taxon>Kitasatosporales</taxon>
        <taxon>Streptomycetaceae</taxon>
        <taxon>Streptomyces</taxon>
    </lineage>
</organism>
<dbReference type="EMBL" id="BAABKB010000040">
    <property type="protein sequence ID" value="GAA5033208.1"/>
    <property type="molecule type" value="Genomic_DNA"/>
</dbReference>
<reference evidence="2" key="1">
    <citation type="journal article" date="2019" name="Int. J. Syst. Evol. Microbiol.">
        <title>The Global Catalogue of Microorganisms (GCM) 10K type strain sequencing project: providing services to taxonomists for standard genome sequencing and annotation.</title>
        <authorList>
            <consortium name="The Broad Institute Genomics Platform"/>
            <consortium name="The Broad Institute Genome Sequencing Center for Infectious Disease"/>
            <person name="Wu L."/>
            <person name="Ma J."/>
        </authorList>
    </citation>
    <scope>NUCLEOTIDE SEQUENCE [LARGE SCALE GENOMIC DNA]</scope>
    <source>
        <strain evidence="2">JCM 18409</strain>
    </source>
</reference>
<evidence type="ECO:0000313" key="2">
    <source>
        <dbReference type="Proteomes" id="UP001501759"/>
    </source>
</evidence>
<gene>
    <name evidence="1" type="ORF">GCM10023335_76460</name>
</gene>
<keyword evidence="2" id="KW-1185">Reference proteome</keyword>
<name>A0ABP9JL47_9ACTN</name>
<accession>A0ABP9JL47</accession>
<evidence type="ECO:0000313" key="1">
    <source>
        <dbReference type="EMBL" id="GAA5033208.1"/>
    </source>
</evidence>
<comment type="caution">
    <text evidence="1">The sequence shown here is derived from an EMBL/GenBank/DDBJ whole genome shotgun (WGS) entry which is preliminary data.</text>
</comment>
<dbReference type="Proteomes" id="UP001501759">
    <property type="component" value="Unassembled WGS sequence"/>
</dbReference>
<sequence length="343" mass="35550">MTATNVSWIDGLALDGYRLRRIDSLLTMHNGNALGARSGVVPGAGGFNVSIVGSTITVGSGIAAVYFAGEGVFRAPMTSSSTLTLTAAHATLSRIDLVYLRVWCNSVDASGLNQADAVYLAGTAASSPVAPTPAGTQIYIPLATITVPPSGGGSPTVSQAVMPYTVAPGGILPLQSSAPPSPYVGQYYDDGTNLLRYNGSSWDTYFKVPAGWTAYTPAWTASTTNPSLGNGTIVGRYQKVGRQVTVHINLITGSTTTYGSGNYNFSLPFSSANVGASYIMQAHLLGTDRWLGQTVISPGVNTTSAFFPTSGGNSKAAFWQSNSPEAMANGTQIRITGTYESAT</sequence>
<dbReference type="RefSeq" id="WP_345657427.1">
    <property type="nucleotide sequence ID" value="NZ_BAABKB010000040.1"/>
</dbReference>
<evidence type="ECO:0008006" key="3">
    <source>
        <dbReference type="Google" id="ProtNLM"/>
    </source>
</evidence>
<protein>
    <recommendedName>
        <fullName evidence="3">Minor tail protein</fullName>
    </recommendedName>
</protein>